<dbReference type="PANTHER" id="PTHR42988:SF2">
    <property type="entry name" value="CYCLIC NUCLEOTIDE PHOSPHODIESTERASE CBUA0032-RELATED"/>
    <property type="match status" value="1"/>
</dbReference>
<sequence>MSVLLHIADTHFGTEQPPVVEALVALAAQQRPDLVVLAGDITQRARPAQFRAARAFVDRLGAPVLAVPGNHDIALFDLWARLTRPYARFTEVFGADLEPVHASADLLVVGVNTTRAWRHKNGEVSAAQVDRVAGLLASASPQQLRVVVVHQPAAVSCARDRADLVRGHQAALRAWSVAGADLVLGGHIHLPYTLAPPGLARRLWVLQAGTAVSWRTRAEVPNSVNILRWGEAAGAHEPPAQHGAAEGASCLVEQWDFVRKDRRFVRKAVTRVRPERP</sequence>
<evidence type="ECO:0000256" key="2">
    <source>
        <dbReference type="ARBA" id="ARBA00022801"/>
    </source>
</evidence>
<evidence type="ECO:0000259" key="5">
    <source>
        <dbReference type="Pfam" id="PF00149"/>
    </source>
</evidence>
<keyword evidence="3" id="KW-0408">Iron</keyword>
<dbReference type="RefSeq" id="WP_012585720.1">
    <property type="nucleotide sequence ID" value="NC_011662.2"/>
</dbReference>
<dbReference type="EMBL" id="CP001281">
    <property type="protein sequence ID" value="ACR01467.1"/>
    <property type="molecule type" value="Genomic_DNA"/>
</dbReference>
<reference evidence="6 7" key="2">
    <citation type="journal article" date="2012" name="Stand. Genomic Sci.">
        <title>Complete genome sequence of Thauera aminoaromatica strain MZ1T.</title>
        <authorList>
            <person name="Jiang K."/>
            <person name="Sanseverino J."/>
            <person name="Chauhan A."/>
            <person name="Lucas S."/>
            <person name="Copeland A."/>
            <person name="Lapidus A."/>
            <person name="Del Rio T.G."/>
            <person name="Dalin E."/>
            <person name="Tice H."/>
            <person name="Bruce D."/>
            <person name="Goodwin L."/>
            <person name="Pitluck S."/>
            <person name="Sims D."/>
            <person name="Brettin T."/>
            <person name="Detter J.C."/>
            <person name="Han C."/>
            <person name="Chang Y.J."/>
            <person name="Larimer F."/>
            <person name="Land M."/>
            <person name="Hauser L."/>
            <person name="Kyrpides N.C."/>
            <person name="Mikhailova N."/>
            <person name="Moser S."/>
            <person name="Jegier P."/>
            <person name="Close D."/>
            <person name="Debruyn J.M."/>
            <person name="Wang Y."/>
            <person name="Layton A.C."/>
            <person name="Allen M.S."/>
            <person name="Sayler G.S."/>
        </authorList>
    </citation>
    <scope>NUCLEOTIDE SEQUENCE [LARGE SCALE GENOMIC DNA]</scope>
    <source>
        <strain evidence="6 7">MZ1T</strain>
    </source>
</reference>
<gene>
    <name evidence="6" type="ordered locus">Tmz1t_2868</name>
</gene>
<dbReference type="OrthoDB" id="9811542at2"/>
<reference evidence="7" key="1">
    <citation type="submission" date="2009-05" db="EMBL/GenBank/DDBJ databases">
        <title>Complete sequence of chromosome of Thauera sp. MZ1T.</title>
        <authorList>
            <consortium name="US DOE Joint Genome Institute"/>
            <person name="Lucas S."/>
            <person name="Copeland A."/>
            <person name="Lapidus A."/>
            <person name="Glavina del Rio T."/>
            <person name="Dalin E."/>
            <person name="Tice H."/>
            <person name="Bruce D."/>
            <person name="Goodwin L."/>
            <person name="Pitluck S."/>
            <person name="Sims D."/>
            <person name="Brettin T."/>
            <person name="Detter J.C."/>
            <person name="Han C."/>
            <person name="Larimer F."/>
            <person name="Land M."/>
            <person name="Hauser L."/>
            <person name="Kyrpides N."/>
            <person name="Mikhailova N."/>
            <person name="Sayler G.S."/>
        </authorList>
    </citation>
    <scope>NUCLEOTIDE SEQUENCE [LARGE SCALE GENOMIC DNA]</scope>
    <source>
        <strain evidence="7">MZ1T</strain>
    </source>
</reference>
<feature type="domain" description="Calcineurin-like phosphoesterase" evidence="5">
    <location>
        <begin position="4"/>
        <end position="190"/>
    </location>
</feature>
<dbReference type="KEGG" id="tmz:Tmz1t_2868"/>
<evidence type="ECO:0000256" key="3">
    <source>
        <dbReference type="ARBA" id="ARBA00023004"/>
    </source>
</evidence>
<organism evidence="6 7">
    <name type="scientific">Thauera aminoaromatica</name>
    <dbReference type="NCBI Taxonomy" id="164330"/>
    <lineage>
        <taxon>Bacteria</taxon>
        <taxon>Pseudomonadati</taxon>
        <taxon>Pseudomonadota</taxon>
        <taxon>Betaproteobacteria</taxon>
        <taxon>Rhodocyclales</taxon>
        <taxon>Zoogloeaceae</taxon>
        <taxon>Thauera</taxon>
    </lineage>
</organism>
<dbReference type="eggNOG" id="COG1409">
    <property type="taxonomic scope" value="Bacteria"/>
</dbReference>
<protein>
    <submittedName>
        <fullName evidence="6">Metallophosphoesterase</fullName>
    </submittedName>
</protein>
<dbReference type="STRING" id="85643.Tmz1t_2868"/>
<evidence type="ECO:0000313" key="7">
    <source>
        <dbReference type="Proteomes" id="UP000002186"/>
    </source>
</evidence>
<accession>C4KAP1</accession>
<dbReference type="InterPro" id="IPR029052">
    <property type="entry name" value="Metallo-depent_PP-like"/>
</dbReference>
<dbReference type="Pfam" id="PF00149">
    <property type="entry name" value="Metallophos"/>
    <property type="match status" value="1"/>
</dbReference>
<dbReference type="HOGENOM" id="CLU_063034_0_0_4"/>
<proteinExistence type="inferred from homology"/>
<dbReference type="Gene3D" id="3.60.21.10">
    <property type="match status" value="1"/>
</dbReference>
<evidence type="ECO:0000256" key="4">
    <source>
        <dbReference type="ARBA" id="ARBA00025742"/>
    </source>
</evidence>
<comment type="similarity">
    <text evidence="4">Belongs to the cyclic nucleotide phosphodiesterase class-III family.</text>
</comment>
<evidence type="ECO:0000313" key="6">
    <source>
        <dbReference type="EMBL" id="ACR01467.1"/>
    </source>
</evidence>
<dbReference type="PANTHER" id="PTHR42988">
    <property type="entry name" value="PHOSPHOHYDROLASE"/>
    <property type="match status" value="1"/>
</dbReference>
<dbReference type="CDD" id="cd07400">
    <property type="entry name" value="MPP_1"/>
    <property type="match status" value="1"/>
</dbReference>
<dbReference type="InterPro" id="IPR004843">
    <property type="entry name" value="Calcineurin-like_PHP"/>
</dbReference>
<dbReference type="AlphaFoldDB" id="C4KAP1"/>
<dbReference type="SUPFAM" id="SSF56300">
    <property type="entry name" value="Metallo-dependent phosphatases"/>
    <property type="match status" value="1"/>
</dbReference>
<evidence type="ECO:0000256" key="1">
    <source>
        <dbReference type="ARBA" id="ARBA00022723"/>
    </source>
</evidence>
<dbReference type="Proteomes" id="UP000002186">
    <property type="component" value="Chromosome"/>
</dbReference>
<name>C4KAP1_THASP</name>
<keyword evidence="7" id="KW-1185">Reference proteome</keyword>
<dbReference type="GO" id="GO:0046872">
    <property type="term" value="F:metal ion binding"/>
    <property type="evidence" value="ECO:0007669"/>
    <property type="project" value="UniProtKB-KW"/>
</dbReference>
<keyword evidence="1" id="KW-0479">Metal-binding</keyword>
<dbReference type="GO" id="GO:0016787">
    <property type="term" value="F:hydrolase activity"/>
    <property type="evidence" value="ECO:0007669"/>
    <property type="project" value="UniProtKB-KW"/>
</dbReference>
<dbReference type="InterPro" id="IPR050884">
    <property type="entry name" value="CNP_phosphodiesterase-III"/>
</dbReference>
<keyword evidence="2" id="KW-0378">Hydrolase</keyword>